<proteinExistence type="predicted"/>
<protein>
    <recommendedName>
        <fullName evidence="1">BFN domain-containing protein</fullName>
    </recommendedName>
</protein>
<evidence type="ECO:0000259" key="1">
    <source>
        <dbReference type="PROSITE" id="PS51658"/>
    </source>
</evidence>
<comment type="caution">
    <text evidence="2">The sequence shown here is derived from an EMBL/GenBank/DDBJ whole genome shotgun (WGS) entry which is preliminary data.</text>
</comment>
<dbReference type="PANTHER" id="PTHR15160:SF1">
    <property type="entry name" value="VON HIPPEL-LINDAU DISEASE TUMOR SUPPRESSOR"/>
    <property type="match status" value="1"/>
</dbReference>
<dbReference type="Gene3D" id="3.10.690.10">
    <property type="entry name" value="Bifunctional nuclease domain"/>
    <property type="match status" value="1"/>
</dbReference>
<evidence type="ECO:0000313" key="2">
    <source>
        <dbReference type="EMBL" id="KGA20272.1"/>
    </source>
</evidence>
<name>A0A094QA38_9ZZZZ</name>
<dbReference type="PROSITE" id="PS51658">
    <property type="entry name" value="BFN"/>
    <property type="match status" value="1"/>
</dbReference>
<dbReference type="Pfam" id="PF02577">
    <property type="entry name" value="BFN_dom"/>
    <property type="match status" value="1"/>
</dbReference>
<gene>
    <name evidence="2" type="ORF">GM50_2230</name>
</gene>
<organism evidence="2">
    <name type="scientific">freshwater metagenome</name>
    <dbReference type="NCBI Taxonomy" id="449393"/>
    <lineage>
        <taxon>unclassified sequences</taxon>
        <taxon>metagenomes</taxon>
        <taxon>ecological metagenomes</taxon>
    </lineage>
</organism>
<dbReference type="GO" id="GO:0004518">
    <property type="term" value="F:nuclease activity"/>
    <property type="evidence" value="ECO:0007669"/>
    <property type="project" value="InterPro"/>
</dbReference>
<dbReference type="AlphaFoldDB" id="A0A094QA38"/>
<dbReference type="InterPro" id="IPR003729">
    <property type="entry name" value="Bi_nuclease_dom"/>
</dbReference>
<reference evidence="2" key="1">
    <citation type="submission" date="2014-05" db="EMBL/GenBank/DDBJ databases">
        <title>Key roles for freshwater Actinobacteria revealed by deep metagenomic sequencing.</title>
        <authorList>
            <person name="Ghai R."/>
            <person name="Mizuno C.M."/>
            <person name="Picazo A."/>
            <person name="Camacho A."/>
            <person name="Rodriguez-Valera F."/>
        </authorList>
    </citation>
    <scope>NUCLEOTIDE SEQUENCE</scope>
</reference>
<dbReference type="EMBL" id="JNSK01000004">
    <property type="protein sequence ID" value="KGA20272.1"/>
    <property type="molecule type" value="Genomic_DNA"/>
</dbReference>
<dbReference type="SUPFAM" id="SSF103256">
    <property type="entry name" value="Hypothetical protein TM0160"/>
    <property type="match status" value="1"/>
</dbReference>
<accession>A0A094QA38</accession>
<dbReference type="InterPro" id="IPR036104">
    <property type="entry name" value="BFN_sf"/>
</dbReference>
<dbReference type="PANTHER" id="PTHR15160">
    <property type="entry name" value="VON HIPPEL-LINDAU PROTEIN"/>
    <property type="match status" value="1"/>
</dbReference>
<feature type="domain" description="BFN" evidence="1">
    <location>
        <begin position="8"/>
        <end position="140"/>
    </location>
</feature>
<sequence>MNDESTPFISMEVVGVRIEMPSNQPIVLLKEIDGDRFIPIWVGANEATSIAFAQQGINPSRPLSHDLMRDILHTLDATLLAVQITHLRDGVFFATLQIRTSEDAALAISARPSDAIALALRSQSNILASRELLEQVGIEIPERLIQEMDEKGQPIDAANADLDAFRDFLDQINPEDFAG</sequence>